<protein>
    <submittedName>
        <fullName evidence="11">Ferredoxin-type protein NapG</fullName>
    </submittedName>
</protein>
<evidence type="ECO:0000256" key="7">
    <source>
        <dbReference type="ARBA" id="ARBA00023014"/>
    </source>
</evidence>
<organism evidence="11 12">
    <name type="scientific">Rhodobium orientis</name>
    <dbReference type="NCBI Taxonomy" id="34017"/>
    <lineage>
        <taxon>Bacteria</taxon>
        <taxon>Pseudomonadati</taxon>
        <taxon>Pseudomonadota</taxon>
        <taxon>Alphaproteobacteria</taxon>
        <taxon>Hyphomicrobiales</taxon>
        <taxon>Rhodobiaceae</taxon>
        <taxon>Rhodobium</taxon>
    </lineage>
</organism>
<keyword evidence="1" id="KW-0813">Transport</keyword>
<evidence type="ECO:0000259" key="10">
    <source>
        <dbReference type="PROSITE" id="PS51379"/>
    </source>
</evidence>
<comment type="caution">
    <text evidence="11">The sequence shown here is derived from an EMBL/GenBank/DDBJ whole genome shotgun (WGS) entry which is preliminary data.</text>
</comment>
<dbReference type="PROSITE" id="PS00198">
    <property type="entry name" value="4FE4S_FER_1"/>
    <property type="match status" value="1"/>
</dbReference>
<keyword evidence="12" id="KW-1185">Reference proteome</keyword>
<dbReference type="InterPro" id="IPR050294">
    <property type="entry name" value="RnfB_subfamily"/>
</dbReference>
<dbReference type="Gene3D" id="3.30.70.20">
    <property type="match status" value="2"/>
</dbReference>
<dbReference type="PROSITE" id="PS51379">
    <property type="entry name" value="4FE4S_FER_2"/>
    <property type="match status" value="3"/>
</dbReference>
<dbReference type="GO" id="GO:0046872">
    <property type="term" value="F:metal ion binding"/>
    <property type="evidence" value="ECO:0007669"/>
    <property type="project" value="UniProtKB-KW"/>
</dbReference>
<gene>
    <name evidence="11" type="ORF">CH339_11250</name>
</gene>
<keyword evidence="9" id="KW-0472">Membrane</keyword>
<evidence type="ECO:0000256" key="3">
    <source>
        <dbReference type="ARBA" id="ARBA00022723"/>
    </source>
</evidence>
<evidence type="ECO:0000256" key="2">
    <source>
        <dbReference type="ARBA" id="ARBA00022485"/>
    </source>
</evidence>
<evidence type="ECO:0000256" key="8">
    <source>
        <dbReference type="SAM" id="MobiDB-lite"/>
    </source>
</evidence>
<dbReference type="PANTHER" id="PTHR42859:SF10">
    <property type="entry name" value="DIMETHYLSULFOXIDE REDUCTASE CHAIN B"/>
    <property type="match status" value="1"/>
</dbReference>
<dbReference type="SUPFAM" id="SSF54862">
    <property type="entry name" value="4Fe-4S ferredoxins"/>
    <property type="match status" value="1"/>
</dbReference>
<dbReference type="OrthoDB" id="9808559at2"/>
<proteinExistence type="predicted"/>
<keyword evidence="4" id="KW-0677">Repeat</keyword>
<evidence type="ECO:0000256" key="4">
    <source>
        <dbReference type="ARBA" id="ARBA00022737"/>
    </source>
</evidence>
<evidence type="ECO:0000256" key="5">
    <source>
        <dbReference type="ARBA" id="ARBA00022982"/>
    </source>
</evidence>
<dbReference type="Pfam" id="PF12838">
    <property type="entry name" value="Fer4_7"/>
    <property type="match status" value="1"/>
</dbReference>
<keyword evidence="5" id="KW-0249">Electron transport</keyword>
<feature type="domain" description="4Fe-4S ferredoxin-type" evidence="10">
    <location>
        <begin position="59"/>
        <end position="89"/>
    </location>
</feature>
<dbReference type="InterPro" id="IPR017896">
    <property type="entry name" value="4Fe4S_Fe-S-bd"/>
</dbReference>
<evidence type="ECO:0000256" key="9">
    <source>
        <dbReference type="SAM" id="Phobius"/>
    </source>
</evidence>
<keyword evidence="6" id="KW-0408">Iron</keyword>
<feature type="domain" description="4Fe-4S ferredoxin-type" evidence="10">
    <location>
        <begin position="185"/>
        <end position="214"/>
    </location>
</feature>
<name>A0A327JLJ9_9HYPH</name>
<dbReference type="InterPro" id="IPR004494">
    <property type="entry name" value="MauM_NapG"/>
</dbReference>
<sequence>MSTDKETSGTSANWLKSRRKFLADMARTACGVGLFGLAVGLYAEKSRALPPTALRPPGALPENDFLAACVRCGICVRDCPYDILKLATLGEEVATGTPYFTARTGPCEMCEDIPCIVNCPTGALDTGLKDIAKARMGLAVVVDHESCIAFQGLRCEICFNTCPVRGKAIKLEYRANKRSGKHALFVPVVYSGDCTGCGLCEKACILEAAAIKVLPIALARGALGHHYRLGWEQQGEAGRPLVTPDQEHRYNLPDGVHYEHSGRGLVVDEPAAPAPGAGDTPFSSNPLDTLNRGIGGAK</sequence>
<evidence type="ECO:0000256" key="1">
    <source>
        <dbReference type="ARBA" id="ARBA00022448"/>
    </source>
</evidence>
<accession>A0A327JLJ9</accession>
<dbReference type="GO" id="GO:0051539">
    <property type="term" value="F:4 iron, 4 sulfur cluster binding"/>
    <property type="evidence" value="ECO:0007669"/>
    <property type="project" value="UniProtKB-KW"/>
</dbReference>
<dbReference type="Proteomes" id="UP000249299">
    <property type="component" value="Unassembled WGS sequence"/>
</dbReference>
<dbReference type="AlphaFoldDB" id="A0A327JLJ9"/>
<evidence type="ECO:0000313" key="11">
    <source>
        <dbReference type="EMBL" id="RAI27167.1"/>
    </source>
</evidence>
<dbReference type="PANTHER" id="PTHR42859">
    <property type="entry name" value="OXIDOREDUCTASE"/>
    <property type="match status" value="1"/>
</dbReference>
<keyword evidence="2" id="KW-0004">4Fe-4S</keyword>
<feature type="region of interest" description="Disordered" evidence="8">
    <location>
        <begin position="267"/>
        <end position="298"/>
    </location>
</feature>
<evidence type="ECO:0000256" key="6">
    <source>
        <dbReference type="ARBA" id="ARBA00023004"/>
    </source>
</evidence>
<dbReference type="NCBIfam" id="NF007012">
    <property type="entry name" value="PRK09476.1"/>
    <property type="match status" value="1"/>
</dbReference>
<keyword evidence="7" id="KW-0411">Iron-sulfur</keyword>
<dbReference type="EMBL" id="NPEV01000021">
    <property type="protein sequence ID" value="RAI27167.1"/>
    <property type="molecule type" value="Genomic_DNA"/>
</dbReference>
<keyword evidence="9" id="KW-1133">Transmembrane helix</keyword>
<reference evidence="11 12" key="1">
    <citation type="submission" date="2017-07" db="EMBL/GenBank/DDBJ databases">
        <title>Draft Genome Sequences of Select Purple Nonsulfur Bacteria.</title>
        <authorList>
            <person name="Lasarre B."/>
            <person name="Mckinlay J.B."/>
        </authorList>
    </citation>
    <scope>NUCLEOTIDE SEQUENCE [LARGE SCALE GENOMIC DNA]</scope>
    <source>
        <strain evidence="11 12">DSM 11290</strain>
    </source>
</reference>
<feature type="domain" description="4Fe-4S ferredoxin-type" evidence="10">
    <location>
        <begin position="138"/>
        <end position="174"/>
    </location>
</feature>
<dbReference type="CDD" id="cd16373">
    <property type="entry name" value="DMSOR_beta_like"/>
    <property type="match status" value="1"/>
</dbReference>
<keyword evidence="9" id="KW-0812">Transmembrane</keyword>
<dbReference type="RefSeq" id="WP_111434456.1">
    <property type="nucleotide sequence ID" value="NZ_JACIGG010000003.1"/>
</dbReference>
<keyword evidence="3" id="KW-0479">Metal-binding</keyword>
<feature type="transmembrane region" description="Helical" evidence="9">
    <location>
        <begin position="21"/>
        <end position="43"/>
    </location>
</feature>
<dbReference type="NCBIfam" id="TIGR00397">
    <property type="entry name" value="mauM_napG"/>
    <property type="match status" value="1"/>
</dbReference>
<dbReference type="InterPro" id="IPR017900">
    <property type="entry name" value="4Fe4S_Fe_S_CS"/>
</dbReference>
<evidence type="ECO:0000313" key="12">
    <source>
        <dbReference type="Proteomes" id="UP000249299"/>
    </source>
</evidence>